<keyword evidence="1 11" id="KW-0963">Cytoplasm</keyword>
<feature type="site" description="ATP" evidence="11">
    <location>
        <position position="48"/>
    </location>
</feature>
<keyword evidence="6 11" id="KW-0547">Nucleotide-binding</keyword>
<evidence type="ECO:0000256" key="7">
    <source>
        <dbReference type="ARBA" id="ARBA00022777"/>
    </source>
</evidence>
<keyword evidence="5 11" id="KW-0479">Metal-binding</keyword>
<dbReference type="Gene3D" id="1.10.510.10">
    <property type="entry name" value="Transferase(Phosphotransferase) domain 1"/>
    <property type="match status" value="1"/>
</dbReference>
<proteinExistence type="inferred from homology"/>
<dbReference type="Gene3D" id="1.20.1270.170">
    <property type="match status" value="1"/>
</dbReference>
<evidence type="ECO:0000313" key="14">
    <source>
        <dbReference type="Proteomes" id="UP001500547"/>
    </source>
</evidence>
<dbReference type="EMBL" id="BAABLD010000011">
    <property type="protein sequence ID" value="GAA5169076.1"/>
    <property type="molecule type" value="Genomic_DNA"/>
</dbReference>
<dbReference type="InterPro" id="IPR032882">
    <property type="entry name" value="SrkA/RdoA"/>
</dbReference>
<dbReference type="Gene3D" id="3.30.200.70">
    <property type="match status" value="1"/>
</dbReference>
<comment type="similarity">
    <text evidence="11">Belongs to the SrkA/RdoA protein kinase family.</text>
</comment>
<comment type="catalytic activity">
    <reaction evidence="11">
        <text>L-seryl-[protein] + ATP = O-phospho-L-seryl-[protein] + ADP + H(+)</text>
        <dbReference type="Rhea" id="RHEA:17989"/>
        <dbReference type="Rhea" id="RHEA-COMP:9863"/>
        <dbReference type="Rhea" id="RHEA-COMP:11604"/>
        <dbReference type="ChEBI" id="CHEBI:15378"/>
        <dbReference type="ChEBI" id="CHEBI:29999"/>
        <dbReference type="ChEBI" id="CHEBI:30616"/>
        <dbReference type="ChEBI" id="CHEBI:83421"/>
        <dbReference type="ChEBI" id="CHEBI:456216"/>
        <dbReference type="EC" id="2.7.11.1"/>
    </reaction>
</comment>
<name>A0ABP9QXL3_9RHOO</name>
<comment type="caution">
    <text evidence="13">The sequence shown here is derived from an EMBL/GenBank/DDBJ whole genome shotgun (WGS) entry which is preliminary data.</text>
</comment>
<evidence type="ECO:0000256" key="4">
    <source>
        <dbReference type="ARBA" id="ARBA00022679"/>
    </source>
</evidence>
<sequence>MDAHDQSASTDHTASAEQPFASLTPSALLDAIDSLGLRTDGRLHALNSFENRVYQVGIEADDGSTAPMLIAKFYRPGRWSDAAIREEHRFTHQLADAEIQVAAPLAFGDETLHHVGDFRFALYPRLRGRPPELSDLDALTWMGRFIGRIHAVGARSTFRERPALSLTRFGDEPLQWLNTQDLVPPELREAWRITAERALQVARLRFADAGELRTLRIHGDCHAGNILWADDGPWFVDFDDCCSGPAVQDLWLLLSGEREAMSLQLGAVLRGYRQFHDFDLRELGLIEALRTLRLIHYAAWIGRRWHDPAFPIAFPWFGSARYWQDRILELKEQIAAMEEEPLQPADPA</sequence>
<organism evidence="13 14">
    <name type="scientific">Viridibacterium curvum</name>
    <dbReference type="NCBI Taxonomy" id="1101404"/>
    <lineage>
        <taxon>Bacteria</taxon>
        <taxon>Pseudomonadati</taxon>
        <taxon>Pseudomonadota</taxon>
        <taxon>Betaproteobacteria</taxon>
        <taxon>Rhodocyclales</taxon>
        <taxon>Rhodocyclaceae</taxon>
        <taxon>Viridibacterium</taxon>
    </lineage>
</organism>
<evidence type="ECO:0000256" key="1">
    <source>
        <dbReference type="ARBA" id="ARBA00022490"/>
    </source>
</evidence>
<feature type="active site" description="Proton acceptor" evidence="11">
    <location>
        <position position="220"/>
    </location>
</feature>
<reference evidence="14" key="1">
    <citation type="journal article" date="2019" name="Int. J. Syst. Evol. Microbiol.">
        <title>The Global Catalogue of Microorganisms (GCM) 10K type strain sequencing project: providing services to taxonomists for standard genome sequencing and annotation.</title>
        <authorList>
            <consortium name="The Broad Institute Genomics Platform"/>
            <consortium name="The Broad Institute Genome Sequencing Center for Infectious Disease"/>
            <person name="Wu L."/>
            <person name="Ma J."/>
        </authorList>
    </citation>
    <scope>NUCLEOTIDE SEQUENCE [LARGE SCALE GENOMIC DNA]</scope>
    <source>
        <strain evidence="14">JCM 18715</strain>
    </source>
</reference>
<protein>
    <recommendedName>
        <fullName evidence="11">Stress response kinase A</fullName>
        <ecNumber evidence="11">2.7.11.1</ecNumber>
    </recommendedName>
    <alternativeName>
        <fullName evidence="11">Serine/threonine-protein kinase SrkA</fullName>
    </alternativeName>
</protein>
<feature type="binding site" evidence="11">
    <location>
        <position position="225"/>
    </location>
    <ligand>
        <name>Mg(2+)</name>
        <dbReference type="ChEBI" id="CHEBI:18420"/>
    </ligand>
</feature>
<dbReference type="PANTHER" id="PTHR39573">
    <property type="entry name" value="STRESS RESPONSE KINASE A"/>
    <property type="match status" value="1"/>
</dbReference>
<evidence type="ECO:0000256" key="10">
    <source>
        <dbReference type="ARBA" id="ARBA00023016"/>
    </source>
</evidence>
<evidence type="ECO:0000256" key="2">
    <source>
        <dbReference type="ARBA" id="ARBA00022527"/>
    </source>
</evidence>
<accession>A0ABP9QXL3</accession>
<keyword evidence="2 11" id="KW-0723">Serine/threonine-protein kinase</keyword>
<keyword evidence="8 11" id="KW-0067">ATP-binding</keyword>
<dbReference type="Pfam" id="PF01636">
    <property type="entry name" value="APH"/>
    <property type="match status" value="1"/>
</dbReference>
<keyword evidence="9 11" id="KW-0460">Magnesium</keyword>
<dbReference type="RefSeq" id="WP_345533926.1">
    <property type="nucleotide sequence ID" value="NZ_BAABLD010000011.1"/>
</dbReference>
<comment type="subcellular location">
    <subcellularLocation>
        <location evidence="11">Cytoplasm</location>
    </subcellularLocation>
</comment>
<keyword evidence="4 11" id="KW-0808">Transferase</keyword>
<keyword evidence="10 11" id="KW-0346">Stress response</keyword>
<keyword evidence="3 11" id="KW-0597">Phosphoprotein</keyword>
<evidence type="ECO:0000256" key="5">
    <source>
        <dbReference type="ARBA" id="ARBA00022723"/>
    </source>
</evidence>
<keyword evidence="14" id="KW-1185">Reference proteome</keyword>
<evidence type="ECO:0000256" key="9">
    <source>
        <dbReference type="ARBA" id="ARBA00022842"/>
    </source>
</evidence>
<dbReference type="GO" id="GO:0004674">
    <property type="term" value="F:protein serine/threonine kinase activity"/>
    <property type="evidence" value="ECO:0007669"/>
    <property type="project" value="UniProtKB-KW"/>
</dbReference>
<comment type="function">
    <text evidence="11">A protein kinase that phosphorylates Ser and Thr residues. Probably acts to suppress the effects of stress linked to accumulation of reactive oxygen species. Probably involved in the extracytoplasmic stress response.</text>
</comment>
<comment type="subunit">
    <text evidence="11">Monomer.</text>
</comment>
<evidence type="ECO:0000256" key="8">
    <source>
        <dbReference type="ARBA" id="ARBA00022840"/>
    </source>
</evidence>
<keyword evidence="7 11" id="KW-0418">Kinase</keyword>
<dbReference type="PANTHER" id="PTHR39573:SF1">
    <property type="entry name" value="STRESS RESPONSE KINASE A"/>
    <property type="match status" value="1"/>
</dbReference>
<comment type="catalytic activity">
    <reaction evidence="11">
        <text>L-threonyl-[protein] + ATP = O-phospho-L-threonyl-[protein] + ADP + H(+)</text>
        <dbReference type="Rhea" id="RHEA:46608"/>
        <dbReference type="Rhea" id="RHEA-COMP:11060"/>
        <dbReference type="Rhea" id="RHEA-COMP:11605"/>
        <dbReference type="ChEBI" id="CHEBI:15378"/>
        <dbReference type="ChEBI" id="CHEBI:30013"/>
        <dbReference type="ChEBI" id="CHEBI:30616"/>
        <dbReference type="ChEBI" id="CHEBI:61977"/>
        <dbReference type="ChEBI" id="CHEBI:456216"/>
        <dbReference type="EC" id="2.7.11.1"/>
    </reaction>
</comment>
<dbReference type="NCBIfam" id="NF008738">
    <property type="entry name" value="PRK11768.1"/>
    <property type="match status" value="1"/>
</dbReference>
<dbReference type="InterPro" id="IPR002575">
    <property type="entry name" value="Aminoglycoside_PTrfase"/>
</dbReference>
<dbReference type="EC" id="2.7.11.1" evidence="11"/>
<evidence type="ECO:0000259" key="12">
    <source>
        <dbReference type="Pfam" id="PF01636"/>
    </source>
</evidence>
<evidence type="ECO:0000256" key="6">
    <source>
        <dbReference type="ARBA" id="ARBA00022741"/>
    </source>
</evidence>
<feature type="domain" description="Aminoglycoside phosphotransferase" evidence="12">
    <location>
        <begin position="47"/>
        <end position="281"/>
    </location>
</feature>
<feature type="binding site" evidence="11">
    <location>
        <position position="237"/>
    </location>
    <ligand>
        <name>Mg(2+)</name>
        <dbReference type="ChEBI" id="CHEBI:18420"/>
    </ligand>
</feature>
<dbReference type="SUPFAM" id="SSF56112">
    <property type="entry name" value="Protein kinase-like (PK-like)"/>
    <property type="match status" value="1"/>
</dbReference>
<dbReference type="Proteomes" id="UP001500547">
    <property type="component" value="Unassembled WGS sequence"/>
</dbReference>
<evidence type="ECO:0000313" key="13">
    <source>
        <dbReference type="EMBL" id="GAA5169076.1"/>
    </source>
</evidence>
<gene>
    <name evidence="11" type="primary">srkA</name>
    <name evidence="13" type="ORF">GCM10025770_30160</name>
</gene>
<evidence type="ECO:0000256" key="3">
    <source>
        <dbReference type="ARBA" id="ARBA00022553"/>
    </source>
</evidence>
<dbReference type="InterPro" id="IPR011009">
    <property type="entry name" value="Kinase-like_dom_sf"/>
</dbReference>
<feature type="active site" evidence="11">
    <location>
        <position position="237"/>
    </location>
</feature>
<dbReference type="HAMAP" id="MF_01497">
    <property type="entry name" value="SrkA_kinase"/>
    <property type="match status" value="1"/>
</dbReference>
<comment type="cofactor">
    <cofactor evidence="11">
        <name>Mg(2+)</name>
        <dbReference type="ChEBI" id="CHEBI:18420"/>
    </cofactor>
</comment>
<evidence type="ECO:0000256" key="11">
    <source>
        <dbReference type="HAMAP-Rule" id="MF_01497"/>
    </source>
</evidence>